<keyword evidence="2" id="KW-1185">Reference proteome</keyword>
<sequence>MASRTVRRCRICRAEKGKPHKFSCQVSSYPSYYEGKSDDSLYITAVVVDGGSSSSSSSSYDSSSGGCE</sequence>
<dbReference type="EMBL" id="MG515223">
    <property type="protein sequence ID" value="ATW62487.1"/>
    <property type="molecule type" value="Genomic_DNA"/>
</dbReference>
<evidence type="ECO:0000313" key="1">
    <source>
        <dbReference type="EMBL" id="ATW62487.1"/>
    </source>
</evidence>
<gene>
    <name evidence="1" type="ORF">SEA_WRIGHTON_53</name>
</gene>
<proteinExistence type="predicted"/>
<evidence type="ECO:0000313" key="2">
    <source>
        <dbReference type="Proteomes" id="UP000241007"/>
    </source>
</evidence>
<name>A0A2H4PIJ2_9CAUD</name>
<accession>A0A2H4PIJ2</accession>
<protein>
    <submittedName>
        <fullName evidence="1">Uncharacterized protein</fullName>
    </submittedName>
</protein>
<reference evidence="1 2" key="1">
    <citation type="submission" date="2017-11" db="EMBL/GenBank/DDBJ databases">
        <authorList>
            <person name="Keri A.G."/>
            <person name="Ahn S.H."/>
            <person name="Alvarado I.A."/>
            <person name="Hartigan K.A."/>
            <person name="Shaffer C.D."/>
            <person name="Weston-Hafer K.A."/>
            <person name="Russell D.A."/>
            <person name="Pope W.H."/>
            <person name="Jacobs-Sera D."/>
            <person name="Hendrix R.W."/>
            <person name="Hatfull G.F."/>
        </authorList>
    </citation>
    <scope>NUCLEOTIDE SEQUENCE [LARGE SCALE GENOMIC DNA]</scope>
</reference>
<dbReference type="Proteomes" id="UP000241007">
    <property type="component" value="Segment"/>
</dbReference>
<organism evidence="1 2">
    <name type="scientific">Streptomyces phage WRightOn</name>
    <dbReference type="NCBI Taxonomy" id="2053723"/>
    <lineage>
        <taxon>Viruses</taxon>
        <taxon>Duplodnaviria</taxon>
        <taxon>Heunggongvirae</taxon>
        <taxon>Uroviricota</taxon>
        <taxon>Caudoviricetes</taxon>
        <taxon>Beephvirinae</taxon>
        <taxon>Manuelvirus</taxon>
        <taxon>Manuelvirus wrighton</taxon>
    </lineage>
</organism>